<dbReference type="KEGG" id="mpd:MCP_0814"/>
<feature type="transmembrane region" description="Helical" evidence="7">
    <location>
        <begin position="211"/>
        <end position="229"/>
    </location>
</feature>
<keyword evidence="2 7" id="KW-0812">Transmembrane</keyword>
<dbReference type="PATRIC" id="fig|304371.9.peg.840"/>
<dbReference type="STRING" id="304371.MCP_0814"/>
<dbReference type="OrthoDB" id="121502at2157"/>
<reference evidence="11" key="3">
    <citation type="journal article" date="2011" name="PLoS ONE">
        <title>Genome sequence of a mesophilic hydrogenotrophic methanogen Methanocella paludicola, the first cultivated representative of the order Methanocellales.</title>
        <authorList>
            <person name="Sakai S."/>
            <person name="Takaki Y."/>
            <person name="Shimamura S."/>
            <person name="Sekine M."/>
            <person name="Tajima T."/>
            <person name="Kosugi H."/>
            <person name="Ichikawa N."/>
            <person name="Tasumi E."/>
            <person name="Hiraki A.T."/>
            <person name="Shimizu A."/>
            <person name="Kato Y."/>
            <person name="Nishiko R."/>
            <person name="Mori K."/>
            <person name="Fujita N."/>
            <person name="Imachi H."/>
            <person name="Takai K."/>
        </authorList>
    </citation>
    <scope>NUCLEOTIDE SEQUENCE [LARGE SCALE GENOMIC DNA]</scope>
    <source>
        <strain evidence="11">DSM 17711 / JCM 13418 / NBRC 101707 / SANAE</strain>
    </source>
</reference>
<dbReference type="FunFam" id="3.40.50.300:FF:000218">
    <property type="entry name" value="Multidrug ABC transporter ATP-binding protein"/>
    <property type="match status" value="1"/>
</dbReference>
<feature type="transmembrane region" description="Helical" evidence="7">
    <location>
        <begin position="47"/>
        <end position="68"/>
    </location>
</feature>
<dbReference type="InParanoid" id="D1YWR4"/>
<dbReference type="AlphaFoldDB" id="D1YWR4"/>
<feature type="transmembrane region" description="Helical" evidence="7">
    <location>
        <begin position="328"/>
        <end position="346"/>
    </location>
</feature>
<evidence type="ECO:0000313" key="11">
    <source>
        <dbReference type="Proteomes" id="UP000001882"/>
    </source>
</evidence>
<evidence type="ECO:0000256" key="1">
    <source>
        <dbReference type="ARBA" id="ARBA00004141"/>
    </source>
</evidence>
<sequence>MSILIDKINGLAGTVKAILSVPKPAASKFKFKDLTFFLQFVKPVWKIGALSVLMVMMSTAISALLPMSSKIFIDFVIQKTGYAGVENFLGSLGLGAYAPAVNGHLSSINFLVLLVIVVGVASLVLNILESYFSSIYQQQMTFNVQTSLFDHVLRFPMSFIKSKQTGYLMSRVSDDVSMMQYLFSDAVTTIISNLFYLIFGVAILVSMNARLAAIIACVIPVYIAVRYLFSDRIRALSRREREYNSEVSRDMQEAISGVEVVKSYAMEKREVGKIASKLQNVIRTRIARSLLMAFASSFMSGTMFALTIVVMFFGAFDIQAGRMTIGDYVAFITYIMFLSNAVNMLYRTYLTFQPAFASMDRLKEMFDIAPEFEWGQQSMKKPGHIKGNVRFDNVSFSYGSEPTLKNIGFEVRPGETVALVGHSGAGKTTLVSLLLKLYVPQSGKITLDGVDLNELDHSWLRQQISIVSQDIFLFNDTIENNIKYGRPEASREEVVHVAKKARIHDFIESLPDGYDTLIGERGTKLSVGQRQRISIARAFLKDTPLIILDEPTSAIDPETELHLKASLDELMKGRTTFIISHRMSLTDIANFIVVIEDGEIVERGTQKELEQKVGLYNRLRSLDQTHPAGT</sequence>
<feature type="domain" description="ABC transmembrane type-1" evidence="9">
    <location>
        <begin position="49"/>
        <end position="353"/>
    </location>
</feature>
<dbReference type="PROSITE" id="PS50929">
    <property type="entry name" value="ABC_TM1F"/>
    <property type="match status" value="1"/>
</dbReference>
<feature type="transmembrane region" description="Helical" evidence="7">
    <location>
        <begin position="110"/>
        <end position="128"/>
    </location>
</feature>
<dbReference type="InterPro" id="IPR036640">
    <property type="entry name" value="ABC1_TM_sf"/>
</dbReference>
<dbReference type="InterPro" id="IPR003439">
    <property type="entry name" value="ABC_transporter-like_ATP-bd"/>
</dbReference>
<gene>
    <name evidence="10" type="ordered locus">MCP_0814</name>
</gene>
<name>D1YWR4_METPS</name>
<dbReference type="InterPro" id="IPR027417">
    <property type="entry name" value="P-loop_NTPase"/>
</dbReference>
<comment type="subcellular location">
    <subcellularLocation>
        <location evidence="1">Membrane</location>
        <topology evidence="1">Multi-pass membrane protein</topology>
    </subcellularLocation>
</comment>
<reference evidence="10 11" key="2">
    <citation type="journal article" date="2008" name="Int. J. Syst. Evol. Microbiol.">
        <title>Methanocella paludicola gen. nov., sp. nov., a methane-producing archaeon, the first isolate of the lineage 'Rice Cluster I', and proposal of the new archaeal order Methanocellales ord. nov.</title>
        <authorList>
            <person name="Sakai S."/>
            <person name="Imachi H."/>
            <person name="Hanada S."/>
            <person name="Ohashi A."/>
            <person name="Harada H."/>
            <person name="Kamagata Y."/>
        </authorList>
    </citation>
    <scope>NUCLEOTIDE SEQUENCE [LARGE SCALE GENOMIC DNA]</scope>
    <source>
        <strain evidence="11">DSM 17711 / JCM 13418 / NBRC 101707 / SANAE</strain>
    </source>
</reference>
<dbReference type="GO" id="GO:0015421">
    <property type="term" value="F:ABC-type oligopeptide transporter activity"/>
    <property type="evidence" value="ECO:0007669"/>
    <property type="project" value="TreeGrafter"/>
</dbReference>
<dbReference type="EMBL" id="AP011532">
    <property type="protein sequence ID" value="BAI60886.1"/>
    <property type="molecule type" value="Genomic_DNA"/>
</dbReference>
<dbReference type="GO" id="GO:0005524">
    <property type="term" value="F:ATP binding"/>
    <property type="evidence" value="ECO:0007669"/>
    <property type="project" value="UniProtKB-KW"/>
</dbReference>
<evidence type="ECO:0000256" key="7">
    <source>
        <dbReference type="SAM" id="Phobius"/>
    </source>
</evidence>
<evidence type="ECO:0000256" key="3">
    <source>
        <dbReference type="ARBA" id="ARBA00022741"/>
    </source>
</evidence>
<dbReference type="SUPFAM" id="SSF90123">
    <property type="entry name" value="ABC transporter transmembrane region"/>
    <property type="match status" value="1"/>
</dbReference>
<evidence type="ECO:0000259" key="8">
    <source>
        <dbReference type="PROSITE" id="PS50893"/>
    </source>
</evidence>
<dbReference type="CDD" id="cd07346">
    <property type="entry name" value="ABC_6TM_exporters"/>
    <property type="match status" value="1"/>
</dbReference>
<dbReference type="PROSITE" id="PS50893">
    <property type="entry name" value="ABC_TRANSPORTER_2"/>
    <property type="match status" value="1"/>
</dbReference>
<dbReference type="Gene3D" id="3.40.50.300">
    <property type="entry name" value="P-loop containing nucleotide triphosphate hydrolases"/>
    <property type="match status" value="1"/>
</dbReference>
<keyword evidence="3" id="KW-0547">Nucleotide-binding</keyword>
<dbReference type="eggNOG" id="arCOG02841">
    <property type="taxonomic scope" value="Archaea"/>
</dbReference>
<keyword evidence="11" id="KW-1185">Reference proteome</keyword>
<keyword evidence="5 7" id="KW-1133">Transmembrane helix</keyword>
<dbReference type="Proteomes" id="UP000001882">
    <property type="component" value="Chromosome"/>
</dbReference>
<keyword evidence="6 7" id="KW-0472">Membrane</keyword>
<keyword evidence="4" id="KW-0067">ATP-binding</keyword>
<dbReference type="GO" id="GO:0016020">
    <property type="term" value="C:membrane"/>
    <property type="evidence" value="ECO:0007669"/>
    <property type="project" value="UniProtKB-SubCell"/>
</dbReference>
<evidence type="ECO:0000256" key="2">
    <source>
        <dbReference type="ARBA" id="ARBA00022692"/>
    </source>
</evidence>
<evidence type="ECO:0000256" key="5">
    <source>
        <dbReference type="ARBA" id="ARBA00022989"/>
    </source>
</evidence>
<feature type="transmembrane region" description="Helical" evidence="7">
    <location>
        <begin position="181"/>
        <end position="205"/>
    </location>
</feature>
<dbReference type="InterPro" id="IPR011527">
    <property type="entry name" value="ABC1_TM_dom"/>
</dbReference>
<feature type="domain" description="ABC transporter" evidence="8">
    <location>
        <begin position="389"/>
        <end position="622"/>
    </location>
</feature>
<dbReference type="SMART" id="SM00382">
    <property type="entry name" value="AAA"/>
    <property type="match status" value="1"/>
</dbReference>
<proteinExistence type="predicted"/>
<dbReference type="GO" id="GO:0016887">
    <property type="term" value="F:ATP hydrolysis activity"/>
    <property type="evidence" value="ECO:0007669"/>
    <property type="project" value="InterPro"/>
</dbReference>
<dbReference type="InterPro" id="IPR003593">
    <property type="entry name" value="AAA+_ATPase"/>
</dbReference>
<accession>D1YWR4</accession>
<organism evidence="10 11">
    <name type="scientific">Methanocella paludicola (strain DSM 17711 / JCM 13418 / NBRC 101707 / SANAE)</name>
    <dbReference type="NCBI Taxonomy" id="304371"/>
    <lineage>
        <taxon>Archaea</taxon>
        <taxon>Methanobacteriati</taxon>
        <taxon>Methanobacteriota</taxon>
        <taxon>Stenosarchaea group</taxon>
        <taxon>Methanomicrobia</taxon>
        <taxon>Methanocellales</taxon>
        <taxon>Methanocellaceae</taxon>
        <taxon>Methanocella</taxon>
    </lineage>
</organism>
<evidence type="ECO:0000256" key="6">
    <source>
        <dbReference type="ARBA" id="ARBA00023136"/>
    </source>
</evidence>
<dbReference type="PANTHER" id="PTHR43394:SF1">
    <property type="entry name" value="ATP-BINDING CASSETTE SUB-FAMILY B MEMBER 10, MITOCHONDRIAL"/>
    <property type="match status" value="1"/>
</dbReference>
<dbReference type="PROSITE" id="PS00211">
    <property type="entry name" value="ABC_TRANSPORTER_1"/>
    <property type="match status" value="1"/>
</dbReference>
<dbReference type="SUPFAM" id="SSF52540">
    <property type="entry name" value="P-loop containing nucleoside triphosphate hydrolases"/>
    <property type="match status" value="1"/>
</dbReference>
<dbReference type="InterPro" id="IPR039421">
    <property type="entry name" value="Type_1_exporter"/>
</dbReference>
<dbReference type="GeneID" id="8680849"/>
<evidence type="ECO:0000259" key="9">
    <source>
        <dbReference type="PROSITE" id="PS50929"/>
    </source>
</evidence>
<dbReference type="InterPro" id="IPR017871">
    <property type="entry name" value="ABC_transporter-like_CS"/>
</dbReference>
<reference evidence="10 11" key="1">
    <citation type="journal article" date="2007" name="Appl. Environ. Microbiol.">
        <title>Isolation of key methanogens for global methane emission from rice paddy fields: a novel isolate affiliated with the clone cluster rice cluster I.</title>
        <authorList>
            <person name="Sakai S."/>
            <person name="Imachi H."/>
            <person name="Sekiguchi Y."/>
            <person name="Ohashi A."/>
            <person name="Harada H."/>
            <person name="Kamagata Y."/>
        </authorList>
    </citation>
    <scope>NUCLEOTIDE SEQUENCE [LARGE SCALE GENOMIC DNA]</scope>
    <source>
        <strain evidence="11">DSM 17711 / JCM 13418 / NBRC 101707 / SANAE</strain>
    </source>
</reference>
<dbReference type="Pfam" id="PF00664">
    <property type="entry name" value="ABC_membrane"/>
    <property type="match status" value="1"/>
</dbReference>
<evidence type="ECO:0000256" key="4">
    <source>
        <dbReference type="ARBA" id="ARBA00022840"/>
    </source>
</evidence>
<dbReference type="Pfam" id="PF00005">
    <property type="entry name" value="ABC_tran"/>
    <property type="match status" value="1"/>
</dbReference>
<feature type="transmembrane region" description="Helical" evidence="7">
    <location>
        <begin position="290"/>
        <end position="316"/>
    </location>
</feature>
<protein>
    <submittedName>
        <fullName evidence="10">ABC transporter permease/ATP binding protein</fullName>
    </submittedName>
</protein>
<dbReference type="Gene3D" id="1.20.1560.10">
    <property type="entry name" value="ABC transporter type 1, transmembrane domain"/>
    <property type="match status" value="1"/>
</dbReference>
<dbReference type="PANTHER" id="PTHR43394">
    <property type="entry name" value="ATP-DEPENDENT PERMEASE MDL1, MITOCHONDRIAL"/>
    <property type="match status" value="1"/>
</dbReference>
<dbReference type="RefSeq" id="WP_012899565.1">
    <property type="nucleotide sequence ID" value="NC_013665.1"/>
</dbReference>
<evidence type="ECO:0000313" key="10">
    <source>
        <dbReference type="EMBL" id="BAI60886.1"/>
    </source>
</evidence>